<comment type="catalytic activity">
    <reaction evidence="3">
        <text>uridine + phosphate = alpha-D-ribose 1-phosphate + uracil</text>
        <dbReference type="Rhea" id="RHEA:24388"/>
        <dbReference type="ChEBI" id="CHEBI:16704"/>
        <dbReference type="ChEBI" id="CHEBI:17568"/>
        <dbReference type="ChEBI" id="CHEBI:43474"/>
        <dbReference type="ChEBI" id="CHEBI:57720"/>
        <dbReference type="EC" id="2.4.2.3"/>
    </reaction>
</comment>
<evidence type="ECO:0000256" key="4">
    <source>
        <dbReference type="SAM" id="MobiDB-lite"/>
    </source>
</evidence>
<dbReference type="SUPFAM" id="SSF53167">
    <property type="entry name" value="Purine and uridine phosphorylases"/>
    <property type="match status" value="1"/>
</dbReference>
<proteinExistence type="predicted"/>
<feature type="region of interest" description="Disordered" evidence="4">
    <location>
        <begin position="43"/>
        <end position="72"/>
    </location>
</feature>
<evidence type="ECO:0000259" key="5">
    <source>
        <dbReference type="Pfam" id="PF01048"/>
    </source>
</evidence>
<sequence length="300" mass="32661">MPISSITWCCSAWCWPWPILSGKSARPGPRPEEESVLRIRAFPEPGALPPEDPGAEGREEALIQPRRRPGEAEVTPTVVLTFAPPDHGYLCRLATARGKPRRLWDCTLREGTWDGVPLTIAAPALGAPYAAMVAERLIALGARHLFILGWCGSLCPGSEIGHLFLPVGALPGDGTSPHYAPNHDIIPADETLSRLLAEGLQGVPVPWERGLVWSTDAFYRETPALIRRCREQGAKAMDLELAALLAVARFRGVRAAGLYIVSDELFSLTWRPGGASPEFRRAREIAARVVLDAAREAHHA</sequence>
<organism evidence="6">
    <name type="scientific">Desulfobacca acetoxidans</name>
    <dbReference type="NCBI Taxonomy" id="60893"/>
    <lineage>
        <taxon>Bacteria</taxon>
        <taxon>Pseudomonadati</taxon>
        <taxon>Thermodesulfobacteriota</taxon>
        <taxon>Desulfobaccia</taxon>
        <taxon>Desulfobaccales</taxon>
        <taxon>Desulfobaccaceae</taxon>
        <taxon>Desulfobacca</taxon>
    </lineage>
</organism>
<dbReference type="InterPro" id="IPR000845">
    <property type="entry name" value="Nucleoside_phosphorylase_d"/>
</dbReference>
<dbReference type="GO" id="GO:0004850">
    <property type="term" value="F:uridine phosphorylase activity"/>
    <property type="evidence" value="ECO:0007669"/>
    <property type="project" value="UniProtKB-EC"/>
</dbReference>
<comment type="caution">
    <text evidence="6">The sequence shown here is derived from an EMBL/GenBank/DDBJ whole genome shotgun (WGS) entry which is preliminary data.</text>
</comment>
<gene>
    <name evidence="6" type="ORF">ENT08_03915</name>
</gene>
<dbReference type="GO" id="GO:0005829">
    <property type="term" value="C:cytosol"/>
    <property type="evidence" value="ECO:0007669"/>
    <property type="project" value="TreeGrafter"/>
</dbReference>
<name>A0A7V4G7W9_9BACT</name>
<dbReference type="EC" id="2.4.2.3" evidence="1"/>
<reference evidence="6" key="1">
    <citation type="journal article" date="2020" name="mSystems">
        <title>Genome- and Community-Level Interaction Insights into Carbon Utilization and Element Cycling Functions of Hydrothermarchaeota in Hydrothermal Sediment.</title>
        <authorList>
            <person name="Zhou Z."/>
            <person name="Liu Y."/>
            <person name="Xu W."/>
            <person name="Pan J."/>
            <person name="Luo Z.H."/>
            <person name="Li M."/>
        </authorList>
    </citation>
    <scope>NUCLEOTIDE SEQUENCE [LARGE SCALE GENOMIC DNA]</scope>
    <source>
        <strain evidence="6">SpSt-548</strain>
    </source>
</reference>
<evidence type="ECO:0000256" key="1">
    <source>
        <dbReference type="ARBA" id="ARBA00011888"/>
    </source>
</evidence>
<dbReference type="Pfam" id="PF01048">
    <property type="entry name" value="PNP_UDP_1"/>
    <property type="match status" value="1"/>
</dbReference>
<dbReference type="InterPro" id="IPR035994">
    <property type="entry name" value="Nucleoside_phosphorylase_sf"/>
</dbReference>
<evidence type="ECO:0000256" key="3">
    <source>
        <dbReference type="ARBA" id="ARBA00048447"/>
    </source>
</evidence>
<dbReference type="PANTHER" id="PTHR43691:SF11">
    <property type="entry name" value="FI09636P-RELATED"/>
    <property type="match status" value="1"/>
</dbReference>
<dbReference type="AlphaFoldDB" id="A0A7V4G7W9"/>
<dbReference type="CDD" id="cd09007">
    <property type="entry name" value="NP-I_spr0068"/>
    <property type="match status" value="1"/>
</dbReference>
<dbReference type="Gene3D" id="3.40.50.1580">
    <property type="entry name" value="Nucleoside phosphorylase domain"/>
    <property type="match status" value="1"/>
</dbReference>
<feature type="domain" description="Nucleoside phosphorylase" evidence="5">
    <location>
        <begin position="106"/>
        <end position="285"/>
    </location>
</feature>
<dbReference type="PANTHER" id="PTHR43691">
    <property type="entry name" value="URIDINE PHOSPHORYLASE"/>
    <property type="match status" value="1"/>
</dbReference>
<protein>
    <recommendedName>
        <fullName evidence="2">Uridine phosphorylase</fullName>
        <ecNumber evidence="1">2.4.2.3</ecNumber>
    </recommendedName>
</protein>
<accession>A0A7V4G7W9</accession>
<dbReference type="GO" id="GO:0009116">
    <property type="term" value="P:nucleoside metabolic process"/>
    <property type="evidence" value="ECO:0007669"/>
    <property type="project" value="InterPro"/>
</dbReference>
<dbReference type="EMBL" id="DSXI01000225">
    <property type="protein sequence ID" value="HGS04871.1"/>
    <property type="molecule type" value="Genomic_DNA"/>
</dbReference>
<evidence type="ECO:0000256" key="2">
    <source>
        <dbReference type="ARBA" id="ARBA00021980"/>
    </source>
</evidence>
<evidence type="ECO:0000313" key="6">
    <source>
        <dbReference type="EMBL" id="HGS04871.1"/>
    </source>
</evidence>